<gene>
    <name evidence="1" type="ORF">CAMP_LOCUS15424</name>
</gene>
<proteinExistence type="predicted"/>
<evidence type="ECO:0000313" key="1">
    <source>
        <dbReference type="EMBL" id="CAI5452787.1"/>
    </source>
</evidence>
<protein>
    <submittedName>
        <fullName evidence="1">Uncharacterized protein</fullName>
    </submittedName>
</protein>
<reference evidence="1" key="1">
    <citation type="submission" date="2022-11" db="EMBL/GenBank/DDBJ databases">
        <authorList>
            <person name="Kikuchi T."/>
        </authorList>
    </citation>
    <scope>NUCLEOTIDE SEQUENCE</scope>
    <source>
        <strain evidence="1">PS1010</strain>
    </source>
</reference>
<evidence type="ECO:0000313" key="2">
    <source>
        <dbReference type="Proteomes" id="UP001152747"/>
    </source>
</evidence>
<sequence>MIIVDFMGSLYSYKEKGKNIRPQGRANEVGRVCSSVTSAYGGGGELEKLESGNGERDNLQQILAVADHKEMPIMVLEQYN</sequence>
<name>A0A9P1N9J1_9PELO</name>
<comment type="caution">
    <text evidence="1">The sequence shown here is derived from an EMBL/GenBank/DDBJ whole genome shotgun (WGS) entry which is preliminary data.</text>
</comment>
<accession>A0A9P1N9J1</accession>
<dbReference type="AlphaFoldDB" id="A0A9P1N9J1"/>
<dbReference type="Proteomes" id="UP001152747">
    <property type="component" value="Unassembled WGS sequence"/>
</dbReference>
<keyword evidence="2" id="KW-1185">Reference proteome</keyword>
<organism evidence="1 2">
    <name type="scientific">Caenorhabditis angaria</name>
    <dbReference type="NCBI Taxonomy" id="860376"/>
    <lineage>
        <taxon>Eukaryota</taxon>
        <taxon>Metazoa</taxon>
        <taxon>Ecdysozoa</taxon>
        <taxon>Nematoda</taxon>
        <taxon>Chromadorea</taxon>
        <taxon>Rhabditida</taxon>
        <taxon>Rhabditina</taxon>
        <taxon>Rhabditomorpha</taxon>
        <taxon>Rhabditoidea</taxon>
        <taxon>Rhabditidae</taxon>
        <taxon>Peloderinae</taxon>
        <taxon>Caenorhabditis</taxon>
    </lineage>
</organism>
<dbReference type="EMBL" id="CANHGI010000005">
    <property type="protein sequence ID" value="CAI5452787.1"/>
    <property type="molecule type" value="Genomic_DNA"/>
</dbReference>